<evidence type="ECO:0000256" key="1">
    <source>
        <dbReference type="SAM" id="SignalP"/>
    </source>
</evidence>
<keyword evidence="1" id="KW-0732">Signal</keyword>
<accession>A0A0C3CFI9</accession>
<gene>
    <name evidence="2" type="ORF">M413DRAFT_392459</name>
</gene>
<evidence type="ECO:0000313" key="3">
    <source>
        <dbReference type="Proteomes" id="UP000053424"/>
    </source>
</evidence>
<dbReference type="Proteomes" id="UP000053424">
    <property type="component" value="Unassembled WGS sequence"/>
</dbReference>
<feature type="chain" id="PRO_5002162539" evidence="1">
    <location>
        <begin position="26"/>
        <end position="217"/>
    </location>
</feature>
<reference evidence="3" key="2">
    <citation type="submission" date="2015-01" db="EMBL/GenBank/DDBJ databases">
        <title>Evolutionary Origins and Diversification of the Mycorrhizal Mutualists.</title>
        <authorList>
            <consortium name="DOE Joint Genome Institute"/>
            <consortium name="Mycorrhizal Genomics Consortium"/>
            <person name="Kohler A."/>
            <person name="Kuo A."/>
            <person name="Nagy L.G."/>
            <person name="Floudas D."/>
            <person name="Copeland A."/>
            <person name="Barry K.W."/>
            <person name="Cichocki N."/>
            <person name="Veneault-Fourrey C."/>
            <person name="LaButti K."/>
            <person name="Lindquist E.A."/>
            <person name="Lipzen A."/>
            <person name="Lundell T."/>
            <person name="Morin E."/>
            <person name="Murat C."/>
            <person name="Riley R."/>
            <person name="Ohm R."/>
            <person name="Sun H."/>
            <person name="Tunlid A."/>
            <person name="Henrissat B."/>
            <person name="Grigoriev I.V."/>
            <person name="Hibbett D.S."/>
            <person name="Martin F."/>
        </authorList>
    </citation>
    <scope>NUCLEOTIDE SEQUENCE [LARGE SCALE GENOMIC DNA]</scope>
    <source>
        <strain evidence="3">h7</strain>
    </source>
</reference>
<dbReference type="AlphaFoldDB" id="A0A0C3CFI9"/>
<protein>
    <submittedName>
        <fullName evidence="2">Uncharacterized protein</fullName>
    </submittedName>
</protein>
<name>A0A0C3CFI9_HEBCY</name>
<proteinExistence type="predicted"/>
<reference evidence="2 3" key="1">
    <citation type="submission" date="2014-04" db="EMBL/GenBank/DDBJ databases">
        <authorList>
            <consortium name="DOE Joint Genome Institute"/>
            <person name="Kuo A."/>
            <person name="Gay G."/>
            <person name="Dore J."/>
            <person name="Kohler A."/>
            <person name="Nagy L.G."/>
            <person name="Floudas D."/>
            <person name="Copeland A."/>
            <person name="Barry K.W."/>
            <person name="Cichocki N."/>
            <person name="Veneault-Fourrey C."/>
            <person name="LaButti K."/>
            <person name="Lindquist E.A."/>
            <person name="Lipzen A."/>
            <person name="Lundell T."/>
            <person name="Morin E."/>
            <person name="Murat C."/>
            <person name="Sun H."/>
            <person name="Tunlid A."/>
            <person name="Henrissat B."/>
            <person name="Grigoriev I.V."/>
            <person name="Hibbett D.S."/>
            <person name="Martin F."/>
            <person name="Nordberg H.P."/>
            <person name="Cantor M.N."/>
            <person name="Hua S.X."/>
        </authorList>
    </citation>
    <scope>NUCLEOTIDE SEQUENCE [LARGE SCALE GENOMIC DNA]</scope>
    <source>
        <strain evidence="3">h7</strain>
    </source>
</reference>
<feature type="signal peptide" evidence="1">
    <location>
        <begin position="1"/>
        <end position="25"/>
    </location>
</feature>
<dbReference type="HOGENOM" id="CLU_083224_0_0_1"/>
<dbReference type="EMBL" id="KN831776">
    <property type="protein sequence ID" value="KIM42954.1"/>
    <property type="molecule type" value="Genomic_DNA"/>
</dbReference>
<evidence type="ECO:0000313" key="2">
    <source>
        <dbReference type="EMBL" id="KIM42954.1"/>
    </source>
</evidence>
<organism evidence="2 3">
    <name type="scientific">Hebeloma cylindrosporum</name>
    <dbReference type="NCBI Taxonomy" id="76867"/>
    <lineage>
        <taxon>Eukaryota</taxon>
        <taxon>Fungi</taxon>
        <taxon>Dikarya</taxon>
        <taxon>Basidiomycota</taxon>
        <taxon>Agaricomycotina</taxon>
        <taxon>Agaricomycetes</taxon>
        <taxon>Agaricomycetidae</taxon>
        <taxon>Agaricales</taxon>
        <taxon>Agaricineae</taxon>
        <taxon>Hymenogastraceae</taxon>
        <taxon>Hebeloma</taxon>
    </lineage>
</organism>
<keyword evidence="3" id="KW-1185">Reference proteome</keyword>
<dbReference type="OrthoDB" id="3218485at2759"/>
<sequence>MFFPFKLLPIFVSLLLGAFTIVADARGPAMPRTAHAPHNALRQMTRAELTARQAHPELVRKRDDGGPSNPVDPPTCTFVLKREEAVVEQVLSAREMAGFLMGRGTFTSSNGTTYTDEVYADKLRAAANSQPGYYHRVYNVVRDTLGNKLLEISIPHYKKWKSTLTEGELVYLSPSTAIRAQDVDELERMLLADENFTDIQVHGFRISRKFFEIATSF</sequence>